<keyword evidence="5 8" id="KW-0460">Magnesium</keyword>
<feature type="binding site" evidence="8">
    <location>
        <position position="94"/>
    </location>
    <ligand>
        <name>GTP</name>
        <dbReference type="ChEBI" id="CHEBI:37565"/>
    </ligand>
</feature>
<comment type="catalytic activity">
    <reaction evidence="8">
        <text>Mo-molybdopterin + GTP + H(+) = Mo-molybdopterin guanine dinucleotide + diphosphate</text>
        <dbReference type="Rhea" id="RHEA:34243"/>
        <dbReference type="ChEBI" id="CHEBI:15378"/>
        <dbReference type="ChEBI" id="CHEBI:33019"/>
        <dbReference type="ChEBI" id="CHEBI:37565"/>
        <dbReference type="ChEBI" id="CHEBI:71302"/>
        <dbReference type="ChEBI" id="CHEBI:71310"/>
        <dbReference type="EC" id="2.7.7.77"/>
    </reaction>
</comment>
<keyword evidence="7 8" id="KW-0501">Molybdenum cofactor biosynthesis</keyword>
<feature type="binding site" evidence="8">
    <location>
        <begin position="6"/>
        <end position="8"/>
    </location>
    <ligand>
        <name>GTP</name>
        <dbReference type="ChEBI" id="CHEBI:37565"/>
    </ligand>
</feature>
<keyword evidence="6 8" id="KW-0342">GTP-binding</keyword>
<evidence type="ECO:0000313" key="11">
    <source>
        <dbReference type="Proteomes" id="UP001596147"/>
    </source>
</evidence>
<organism evidence="10 11">
    <name type="scientific">Lederbergia graminis</name>
    <dbReference type="NCBI Taxonomy" id="735518"/>
    <lineage>
        <taxon>Bacteria</taxon>
        <taxon>Bacillati</taxon>
        <taxon>Bacillota</taxon>
        <taxon>Bacilli</taxon>
        <taxon>Bacillales</taxon>
        <taxon>Bacillaceae</taxon>
        <taxon>Lederbergia</taxon>
    </lineage>
</organism>
<dbReference type="GO" id="GO:0016779">
    <property type="term" value="F:nucleotidyltransferase activity"/>
    <property type="evidence" value="ECO:0007669"/>
    <property type="project" value="UniProtKB-KW"/>
</dbReference>
<protein>
    <recommendedName>
        <fullName evidence="8">Probable molybdenum cofactor guanylyltransferase</fullName>
        <shortName evidence="8">MoCo guanylyltransferase</shortName>
        <ecNumber evidence="8">2.7.7.77</ecNumber>
    </recommendedName>
    <alternativeName>
        <fullName evidence="8">GTP:molybdopterin guanylyltransferase</fullName>
    </alternativeName>
    <alternativeName>
        <fullName evidence="8">Mo-MPT guanylyltransferase</fullName>
    </alternativeName>
    <alternativeName>
        <fullName evidence="8">Molybdopterin guanylyltransferase</fullName>
    </alternativeName>
    <alternativeName>
        <fullName evidence="8">Molybdopterin-guanine dinucleotide synthase</fullName>
        <shortName evidence="8">MGD synthase</shortName>
    </alternativeName>
</protein>
<comment type="cofactor">
    <cofactor evidence="8">
        <name>Mg(2+)</name>
        <dbReference type="ChEBI" id="CHEBI:18420"/>
    </cofactor>
</comment>
<proteinExistence type="inferred from homology"/>
<feature type="binding site" evidence="8">
    <location>
        <position position="63"/>
    </location>
    <ligand>
        <name>GTP</name>
        <dbReference type="ChEBI" id="CHEBI:37565"/>
    </ligand>
</feature>
<dbReference type="InterPro" id="IPR013482">
    <property type="entry name" value="Molybde_CF_guanTrfase"/>
</dbReference>
<sequence length="193" mass="21485">MITIILAGGNSSRMRQNKALMKINGERVIDRLVAEFDEISEEIFLIAKDVAPYENLSVNILQDDVNYRGQGPLAGFWTAMSMIKTGPCLVVACDMPFATKELGQALIHKLIESKGDAVIPVVNGQQHPLFAAYDATIADKVRLHLDKGKRSVHSLLDTIEVSYFQLPTDAHDVWNMNTQEDYIQALKIVEGKE</sequence>
<reference evidence="11" key="1">
    <citation type="journal article" date="2019" name="Int. J. Syst. Evol. Microbiol.">
        <title>The Global Catalogue of Microorganisms (GCM) 10K type strain sequencing project: providing services to taxonomists for standard genome sequencing and annotation.</title>
        <authorList>
            <consortium name="The Broad Institute Genomics Platform"/>
            <consortium name="The Broad Institute Genome Sequencing Center for Infectious Disease"/>
            <person name="Wu L."/>
            <person name="Ma J."/>
        </authorList>
    </citation>
    <scope>NUCLEOTIDE SEQUENCE [LARGE SCALE GENOMIC DNA]</scope>
    <source>
        <strain evidence="11">CGMCC 1.12237</strain>
    </source>
</reference>
<dbReference type="EC" id="2.7.7.77" evidence="8"/>
<keyword evidence="10" id="KW-0548">Nucleotidyltransferase</keyword>
<dbReference type="Pfam" id="PF12804">
    <property type="entry name" value="NTP_transf_3"/>
    <property type="match status" value="1"/>
</dbReference>
<dbReference type="CDD" id="cd02503">
    <property type="entry name" value="MobA"/>
    <property type="match status" value="1"/>
</dbReference>
<keyword evidence="3 8" id="KW-0479">Metal-binding</keyword>
<gene>
    <name evidence="8" type="primary">mobA</name>
    <name evidence="10" type="ORF">ACFPM4_17420</name>
</gene>
<evidence type="ECO:0000256" key="3">
    <source>
        <dbReference type="ARBA" id="ARBA00022723"/>
    </source>
</evidence>
<keyword evidence="11" id="KW-1185">Reference proteome</keyword>
<feature type="binding site" evidence="8">
    <location>
        <position position="18"/>
    </location>
    <ligand>
        <name>GTP</name>
        <dbReference type="ChEBI" id="CHEBI:37565"/>
    </ligand>
</feature>
<dbReference type="HAMAP" id="MF_00316">
    <property type="entry name" value="MobA"/>
    <property type="match status" value="1"/>
</dbReference>
<dbReference type="InterPro" id="IPR025877">
    <property type="entry name" value="MobA-like_NTP_Trfase"/>
</dbReference>
<evidence type="ECO:0000256" key="8">
    <source>
        <dbReference type="HAMAP-Rule" id="MF_00316"/>
    </source>
</evidence>
<comment type="caution">
    <text evidence="8">Lacks conserved residue(s) required for the propagation of feature annotation.</text>
</comment>
<evidence type="ECO:0000259" key="9">
    <source>
        <dbReference type="Pfam" id="PF12804"/>
    </source>
</evidence>
<dbReference type="PANTHER" id="PTHR19136:SF81">
    <property type="entry name" value="MOLYBDENUM COFACTOR GUANYLYLTRANSFERASE"/>
    <property type="match status" value="1"/>
</dbReference>
<evidence type="ECO:0000256" key="5">
    <source>
        <dbReference type="ARBA" id="ARBA00022842"/>
    </source>
</evidence>
<name>A0ABW0LKV0_9BACI</name>
<evidence type="ECO:0000256" key="1">
    <source>
        <dbReference type="ARBA" id="ARBA00022490"/>
    </source>
</evidence>
<evidence type="ECO:0000256" key="7">
    <source>
        <dbReference type="ARBA" id="ARBA00023150"/>
    </source>
</evidence>
<dbReference type="PANTHER" id="PTHR19136">
    <property type="entry name" value="MOLYBDENUM COFACTOR GUANYLYLTRANSFERASE"/>
    <property type="match status" value="1"/>
</dbReference>
<keyword evidence="1 8" id="KW-0963">Cytoplasm</keyword>
<keyword evidence="4 8" id="KW-0547">Nucleotide-binding</keyword>
<comment type="similarity">
    <text evidence="8">Belongs to the MobA family.</text>
</comment>
<dbReference type="SUPFAM" id="SSF53448">
    <property type="entry name" value="Nucleotide-diphospho-sugar transferases"/>
    <property type="match status" value="1"/>
</dbReference>
<feature type="domain" description="MobA-like NTP transferase" evidence="9">
    <location>
        <begin position="4"/>
        <end position="153"/>
    </location>
</feature>
<dbReference type="EMBL" id="JBHSMC010000027">
    <property type="protein sequence ID" value="MFC5466505.1"/>
    <property type="molecule type" value="Genomic_DNA"/>
</dbReference>
<comment type="caution">
    <text evidence="10">The sequence shown here is derived from an EMBL/GenBank/DDBJ whole genome shotgun (WGS) entry which is preliminary data.</text>
</comment>
<feature type="binding site" evidence="8">
    <location>
        <position position="94"/>
    </location>
    <ligand>
        <name>Mg(2+)</name>
        <dbReference type="ChEBI" id="CHEBI:18420"/>
    </ligand>
</feature>
<keyword evidence="2 8" id="KW-0808">Transferase</keyword>
<comment type="domain">
    <text evidence="8">The N-terminal domain determines nucleotide recognition and specific binding, while the C-terminal domain determines the specific binding to the target protein.</text>
</comment>
<accession>A0ABW0LKV0</accession>
<comment type="subcellular location">
    <subcellularLocation>
        <location evidence="8">Cytoplasm</location>
    </subcellularLocation>
</comment>
<dbReference type="RefSeq" id="WP_382354645.1">
    <property type="nucleotide sequence ID" value="NZ_JBHSMC010000027.1"/>
</dbReference>
<evidence type="ECO:0000256" key="2">
    <source>
        <dbReference type="ARBA" id="ARBA00022679"/>
    </source>
</evidence>
<evidence type="ECO:0000313" key="10">
    <source>
        <dbReference type="EMBL" id="MFC5466505.1"/>
    </source>
</evidence>
<evidence type="ECO:0000256" key="6">
    <source>
        <dbReference type="ARBA" id="ARBA00023134"/>
    </source>
</evidence>
<dbReference type="InterPro" id="IPR029044">
    <property type="entry name" value="Nucleotide-diphossugar_trans"/>
</dbReference>
<comment type="function">
    <text evidence="8">Transfers a GMP moiety from GTP to Mo-molybdopterin (Mo-MPT) cofactor (Moco or molybdenum cofactor) to form Mo-molybdopterin guanine dinucleotide (Mo-MGD) cofactor.</text>
</comment>
<dbReference type="Proteomes" id="UP001596147">
    <property type="component" value="Unassembled WGS sequence"/>
</dbReference>
<evidence type="ECO:0000256" key="4">
    <source>
        <dbReference type="ARBA" id="ARBA00022741"/>
    </source>
</evidence>
<dbReference type="Gene3D" id="3.90.550.10">
    <property type="entry name" value="Spore Coat Polysaccharide Biosynthesis Protein SpsA, Chain A"/>
    <property type="match status" value="1"/>
</dbReference>